<keyword evidence="5 8" id="KW-0812">Transmembrane</keyword>
<dbReference type="Pfam" id="PF03845">
    <property type="entry name" value="Spore_permease"/>
    <property type="match status" value="1"/>
</dbReference>
<feature type="transmembrane region" description="Helical" evidence="8">
    <location>
        <begin position="143"/>
        <end position="163"/>
    </location>
</feature>
<organism evidence="9 10">
    <name type="scientific">Tissierella praeacuta DSM 18095</name>
    <dbReference type="NCBI Taxonomy" id="1123404"/>
    <lineage>
        <taxon>Bacteria</taxon>
        <taxon>Bacillati</taxon>
        <taxon>Bacillota</taxon>
        <taxon>Tissierellia</taxon>
        <taxon>Tissierellales</taxon>
        <taxon>Tissierellaceae</taxon>
        <taxon>Tissierella</taxon>
    </lineage>
</organism>
<reference evidence="10" key="1">
    <citation type="submission" date="2016-11" db="EMBL/GenBank/DDBJ databases">
        <authorList>
            <person name="Varghese N."/>
            <person name="Submissions S."/>
        </authorList>
    </citation>
    <scope>NUCLEOTIDE SEQUENCE [LARGE SCALE GENOMIC DNA]</scope>
    <source>
        <strain evidence="10">DSM 18095</strain>
    </source>
</reference>
<dbReference type="STRING" id="1123404.SAMN02745784_01894"/>
<evidence type="ECO:0000256" key="6">
    <source>
        <dbReference type="ARBA" id="ARBA00022989"/>
    </source>
</evidence>
<keyword evidence="3" id="KW-0813">Transport</keyword>
<dbReference type="PANTHER" id="PTHR34975:SF2">
    <property type="entry name" value="SPORE GERMINATION PROTEIN A2"/>
    <property type="match status" value="1"/>
</dbReference>
<dbReference type="RefSeq" id="WP_072975787.1">
    <property type="nucleotide sequence ID" value="NZ_FQTY01000007.1"/>
</dbReference>
<accession>A0A1M4WJV0</accession>
<name>A0A1M4WJV0_9FIRM</name>
<evidence type="ECO:0000256" key="8">
    <source>
        <dbReference type="SAM" id="Phobius"/>
    </source>
</evidence>
<sequence>MKIENVSNSQFKSLIIMFILGTSLLISGDSKAMEDTWISILMAILIAIPLIFIYCKLILLFPGDTLFDILIKVYGKFLGKLFTIFYTFYFFHLGAIDIRNTTEYIQVVSFPETPQYVSAIFIGILSIYAINLGFSILSTWTKLTLPIIMLMVFTTFILAIPKFNISYIKPVLYNGWKPVISGAYSLLIFPLAETVVFMVFFAYLNNKKDTTKVYISSILIGGFLLLIVAIRNILLLGFPDLSKIYFPSHYATSLININGFVQRIEILISINLILASFTKIAVCLYGASIGVFKVFNSKNFKKTSIVLCILMIILSVSIFKSTMEMFEFINIYRYYVIPFQFAIPILTLILAKIRKKNI</sequence>
<keyword evidence="7 8" id="KW-0472">Membrane</keyword>
<evidence type="ECO:0000256" key="2">
    <source>
        <dbReference type="ARBA" id="ARBA00007998"/>
    </source>
</evidence>
<keyword evidence="10" id="KW-1185">Reference proteome</keyword>
<feature type="transmembrane region" description="Helical" evidence="8">
    <location>
        <begin position="331"/>
        <end position="351"/>
    </location>
</feature>
<evidence type="ECO:0000313" key="9">
    <source>
        <dbReference type="EMBL" id="SHE81474.1"/>
    </source>
</evidence>
<feature type="transmembrane region" description="Helical" evidence="8">
    <location>
        <begin position="40"/>
        <end position="61"/>
    </location>
</feature>
<proteinExistence type="inferred from homology"/>
<keyword evidence="6 8" id="KW-1133">Transmembrane helix</keyword>
<feature type="transmembrane region" description="Helical" evidence="8">
    <location>
        <begin position="73"/>
        <end position="96"/>
    </location>
</feature>
<evidence type="ECO:0000256" key="4">
    <source>
        <dbReference type="ARBA" id="ARBA00022544"/>
    </source>
</evidence>
<comment type="subcellular location">
    <subcellularLocation>
        <location evidence="1">Membrane</location>
        <topology evidence="1">Multi-pass membrane protein</topology>
    </subcellularLocation>
</comment>
<dbReference type="Proteomes" id="UP000184114">
    <property type="component" value="Unassembled WGS sequence"/>
</dbReference>
<comment type="similarity">
    <text evidence="2">Belongs to the amino acid-polyamine-organocation (APC) superfamily. Spore germination protein (SGP) (TC 2.A.3.9) family.</text>
</comment>
<gene>
    <name evidence="9" type="ORF">SAMN02745784_01894</name>
</gene>
<dbReference type="InterPro" id="IPR004761">
    <property type="entry name" value="Spore_GerAB"/>
</dbReference>
<dbReference type="AlphaFoldDB" id="A0A1M4WJV0"/>
<evidence type="ECO:0000256" key="7">
    <source>
        <dbReference type="ARBA" id="ARBA00023136"/>
    </source>
</evidence>
<dbReference type="NCBIfam" id="TIGR00912">
    <property type="entry name" value="2A0309"/>
    <property type="match status" value="1"/>
</dbReference>
<evidence type="ECO:0000256" key="5">
    <source>
        <dbReference type="ARBA" id="ARBA00022692"/>
    </source>
</evidence>
<feature type="transmembrane region" description="Helical" evidence="8">
    <location>
        <begin position="12"/>
        <end position="28"/>
    </location>
</feature>
<evidence type="ECO:0000256" key="3">
    <source>
        <dbReference type="ARBA" id="ARBA00022448"/>
    </source>
</evidence>
<feature type="transmembrane region" description="Helical" evidence="8">
    <location>
        <begin position="183"/>
        <end position="204"/>
    </location>
</feature>
<feature type="transmembrane region" description="Helical" evidence="8">
    <location>
        <begin position="266"/>
        <end position="291"/>
    </location>
</feature>
<feature type="transmembrane region" description="Helical" evidence="8">
    <location>
        <begin position="116"/>
        <end position="136"/>
    </location>
</feature>
<keyword evidence="4" id="KW-0309">Germination</keyword>
<feature type="transmembrane region" description="Helical" evidence="8">
    <location>
        <begin position="213"/>
        <end position="238"/>
    </location>
</feature>
<evidence type="ECO:0000313" key="10">
    <source>
        <dbReference type="Proteomes" id="UP000184114"/>
    </source>
</evidence>
<dbReference type="EMBL" id="FQTY01000007">
    <property type="protein sequence ID" value="SHE81474.1"/>
    <property type="molecule type" value="Genomic_DNA"/>
</dbReference>
<evidence type="ECO:0000256" key="1">
    <source>
        <dbReference type="ARBA" id="ARBA00004141"/>
    </source>
</evidence>
<dbReference type="GO" id="GO:0009847">
    <property type="term" value="P:spore germination"/>
    <property type="evidence" value="ECO:0007669"/>
    <property type="project" value="InterPro"/>
</dbReference>
<feature type="transmembrane region" description="Helical" evidence="8">
    <location>
        <begin position="303"/>
        <end position="319"/>
    </location>
</feature>
<dbReference type="GeneID" id="90993946"/>
<protein>
    <submittedName>
        <fullName evidence="9">Spore germination protein KB</fullName>
    </submittedName>
</protein>
<dbReference type="GO" id="GO:0016020">
    <property type="term" value="C:membrane"/>
    <property type="evidence" value="ECO:0007669"/>
    <property type="project" value="UniProtKB-SubCell"/>
</dbReference>
<dbReference type="PANTHER" id="PTHR34975">
    <property type="entry name" value="SPORE GERMINATION PROTEIN A2"/>
    <property type="match status" value="1"/>
</dbReference>